<dbReference type="EMBL" id="JACEEZ010006812">
    <property type="protein sequence ID" value="KAG0724513.1"/>
    <property type="molecule type" value="Genomic_DNA"/>
</dbReference>
<keyword evidence="2" id="KW-1185">Reference proteome</keyword>
<organism evidence="1 2">
    <name type="scientific">Chionoecetes opilio</name>
    <name type="common">Atlantic snow crab</name>
    <name type="synonym">Cancer opilio</name>
    <dbReference type="NCBI Taxonomy" id="41210"/>
    <lineage>
        <taxon>Eukaryota</taxon>
        <taxon>Metazoa</taxon>
        <taxon>Ecdysozoa</taxon>
        <taxon>Arthropoda</taxon>
        <taxon>Crustacea</taxon>
        <taxon>Multicrustacea</taxon>
        <taxon>Malacostraca</taxon>
        <taxon>Eumalacostraca</taxon>
        <taxon>Eucarida</taxon>
        <taxon>Decapoda</taxon>
        <taxon>Pleocyemata</taxon>
        <taxon>Brachyura</taxon>
        <taxon>Eubrachyura</taxon>
        <taxon>Majoidea</taxon>
        <taxon>Majidae</taxon>
        <taxon>Chionoecetes</taxon>
    </lineage>
</organism>
<accession>A0A8J4YDB4</accession>
<dbReference type="Proteomes" id="UP000770661">
    <property type="component" value="Unassembled WGS sequence"/>
</dbReference>
<dbReference type="AlphaFoldDB" id="A0A8J4YDB4"/>
<comment type="caution">
    <text evidence="1">The sequence shown here is derived from an EMBL/GenBank/DDBJ whole genome shotgun (WGS) entry which is preliminary data.</text>
</comment>
<reference evidence="1" key="1">
    <citation type="submission" date="2020-07" db="EMBL/GenBank/DDBJ databases">
        <title>The High-quality genome of the commercially important snow crab, Chionoecetes opilio.</title>
        <authorList>
            <person name="Jeong J.-H."/>
            <person name="Ryu S."/>
        </authorList>
    </citation>
    <scope>NUCLEOTIDE SEQUENCE</scope>
    <source>
        <strain evidence="1">MADBK_172401_WGS</strain>
        <tissue evidence="1">Digestive gland</tissue>
    </source>
</reference>
<evidence type="ECO:0000313" key="2">
    <source>
        <dbReference type="Proteomes" id="UP000770661"/>
    </source>
</evidence>
<gene>
    <name evidence="1" type="ORF">GWK47_040451</name>
</gene>
<name>A0A8J4YDB4_CHIOP</name>
<proteinExistence type="predicted"/>
<protein>
    <submittedName>
        <fullName evidence="1">Uncharacterized protein</fullName>
    </submittedName>
</protein>
<sequence>MRSASSFRAAREGSSFALEKNWVGTPARCAPRGHSRERRIRPAPGLLAVVLSAYTAAPNRSLVRGTPPLVLRRASAADALATTWPSRPAAFAGLFIKHSGAIASNAQA</sequence>
<evidence type="ECO:0000313" key="1">
    <source>
        <dbReference type="EMBL" id="KAG0724513.1"/>
    </source>
</evidence>